<keyword evidence="7" id="KW-1185">Reference proteome</keyword>
<evidence type="ECO:0000256" key="4">
    <source>
        <dbReference type="ARBA" id="ARBA00023143"/>
    </source>
</evidence>
<dbReference type="GO" id="GO:0071973">
    <property type="term" value="P:bacterial-type flagellum-dependent cell motility"/>
    <property type="evidence" value="ECO:0007669"/>
    <property type="project" value="InterPro"/>
</dbReference>
<reference evidence="6" key="1">
    <citation type="submission" date="2022-03" db="EMBL/GenBank/DDBJ databases">
        <title>Genomic Encyclopedia of Type Strains, Phase III (KMG-III): the genomes of soil and plant-associated and newly described type strains.</title>
        <authorList>
            <person name="Whitman W."/>
        </authorList>
    </citation>
    <scope>NUCLEOTIDE SEQUENCE</scope>
    <source>
        <strain evidence="6">ANL 6-2</strain>
    </source>
</reference>
<evidence type="ECO:0000313" key="7">
    <source>
        <dbReference type="Proteomes" id="UP001205843"/>
    </source>
</evidence>
<dbReference type="NCBIfam" id="TIGR00205">
    <property type="entry name" value="fliE"/>
    <property type="match status" value="1"/>
</dbReference>
<dbReference type="GO" id="GO:0003774">
    <property type="term" value="F:cytoskeletal motor activity"/>
    <property type="evidence" value="ECO:0007669"/>
    <property type="project" value="InterPro"/>
</dbReference>
<dbReference type="PANTHER" id="PTHR34653">
    <property type="match status" value="1"/>
</dbReference>
<dbReference type="GO" id="GO:0005198">
    <property type="term" value="F:structural molecule activity"/>
    <property type="evidence" value="ECO:0007669"/>
    <property type="project" value="UniProtKB-UniRule"/>
</dbReference>
<comment type="caution">
    <text evidence="6">The sequence shown here is derived from an EMBL/GenBank/DDBJ whole genome shotgun (WGS) entry which is preliminary data.</text>
</comment>
<keyword evidence="6" id="KW-0969">Cilium</keyword>
<dbReference type="PANTHER" id="PTHR34653:SF1">
    <property type="entry name" value="FLAGELLAR HOOK-BASAL BODY COMPLEX PROTEIN FLIE"/>
    <property type="match status" value="1"/>
</dbReference>
<dbReference type="Proteomes" id="UP001205843">
    <property type="component" value="Unassembled WGS sequence"/>
</dbReference>
<dbReference type="AlphaFoldDB" id="A0AAE3KCC5"/>
<proteinExistence type="inferred from homology"/>
<dbReference type="RefSeq" id="WP_253479196.1">
    <property type="nucleotide sequence ID" value="NZ_JALJXV010000006.1"/>
</dbReference>
<comment type="subcellular location">
    <subcellularLocation>
        <location evidence="1 5">Bacterial flagellum basal body</location>
    </subcellularLocation>
</comment>
<dbReference type="GO" id="GO:0009425">
    <property type="term" value="C:bacterial-type flagellum basal body"/>
    <property type="evidence" value="ECO:0007669"/>
    <property type="project" value="UniProtKB-SubCell"/>
</dbReference>
<dbReference type="Pfam" id="PF02049">
    <property type="entry name" value="FliE"/>
    <property type="match status" value="1"/>
</dbReference>
<organism evidence="6 7">
    <name type="scientific">Natronocella acetinitrilica</name>
    <dbReference type="NCBI Taxonomy" id="414046"/>
    <lineage>
        <taxon>Bacteria</taxon>
        <taxon>Pseudomonadati</taxon>
        <taxon>Pseudomonadota</taxon>
        <taxon>Gammaproteobacteria</taxon>
        <taxon>Chromatiales</taxon>
        <taxon>Ectothiorhodospiraceae</taxon>
        <taxon>Natronocella</taxon>
    </lineage>
</organism>
<keyword evidence="4 5" id="KW-0975">Bacterial flagellum</keyword>
<sequence length="111" mass="11990">MNGVSGPGNVNAAIRMLQEMQRMAEQSRGGAADAQPAQQGGFGAAMRTAVDQVNTMQMDASAKTEAFTRGDDIPLTEVMVATQKSRVAFEATKQVRNHLVEAYRDIFNMPV</sequence>
<evidence type="ECO:0000256" key="5">
    <source>
        <dbReference type="HAMAP-Rule" id="MF_00724"/>
    </source>
</evidence>
<accession>A0AAE3KCC5</accession>
<keyword evidence="6" id="KW-0966">Cell projection</keyword>
<evidence type="ECO:0000256" key="1">
    <source>
        <dbReference type="ARBA" id="ARBA00004117"/>
    </source>
</evidence>
<keyword evidence="6" id="KW-0282">Flagellum</keyword>
<protein>
    <recommendedName>
        <fullName evidence="3 5">Flagellar hook-basal body complex protein FliE</fullName>
    </recommendedName>
</protein>
<gene>
    <name evidence="5" type="primary">fliE</name>
    <name evidence="6" type="ORF">J2T57_002756</name>
</gene>
<dbReference type="HAMAP" id="MF_00724">
    <property type="entry name" value="FliE"/>
    <property type="match status" value="1"/>
</dbReference>
<comment type="similarity">
    <text evidence="2 5">Belongs to the FliE family.</text>
</comment>
<evidence type="ECO:0000256" key="3">
    <source>
        <dbReference type="ARBA" id="ARBA00018024"/>
    </source>
</evidence>
<evidence type="ECO:0000313" key="6">
    <source>
        <dbReference type="EMBL" id="MCP1675606.1"/>
    </source>
</evidence>
<name>A0AAE3KCC5_9GAMM</name>
<dbReference type="InterPro" id="IPR001624">
    <property type="entry name" value="FliE"/>
</dbReference>
<evidence type="ECO:0000256" key="2">
    <source>
        <dbReference type="ARBA" id="ARBA00009272"/>
    </source>
</evidence>
<dbReference type="PRINTS" id="PR01006">
    <property type="entry name" value="FLGHOOKFLIE"/>
</dbReference>
<dbReference type="EMBL" id="JALJXV010000006">
    <property type="protein sequence ID" value="MCP1675606.1"/>
    <property type="molecule type" value="Genomic_DNA"/>
</dbReference>